<dbReference type="Gene3D" id="1.20.58.480">
    <property type="match status" value="1"/>
</dbReference>
<dbReference type="GO" id="GO:0046872">
    <property type="term" value="F:metal ion binding"/>
    <property type="evidence" value="ECO:0007669"/>
    <property type="project" value="UniProtKB-KW"/>
</dbReference>
<keyword evidence="3" id="KW-1185">Reference proteome</keyword>
<dbReference type="InterPro" id="IPR004981">
    <property type="entry name" value="Trp_2_3_dOase"/>
</dbReference>
<name>A0A1T4RTS1_9BACT</name>
<dbReference type="GO" id="GO:0019441">
    <property type="term" value="P:L-tryptophan catabolic process to kynurenine"/>
    <property type="evidence" value="ECO:0007669"/>
    <property type="project" value="UniProtKB-UniRule"/>
</dbReference>
<keyword evidence="1 2" id="KW-0223">Dioxygenase</keyword>
<comment type="similarity">
    <text evidence="1">Belongs to the tryptophan 2,3-dioxygenase family.</text>
</comment>
<dbReference type="STRING" id="413434.SAMN04488132_11486"/>
<gene>
    <name evidence="1" type="primary">kynA</name>
    <name evidence="2" type="ORF">SAMN04488132_11486</name>
</gene>
<evidence type="ECO:0000313" key="2">
    <source>
        <dbReference type="EMBL" id="SKA19353.1"/>
    </source>
</evidence>
<protein>
    <recommendedName>
        <fullName evidence="1">Tryptophan 2,3-dioxygenase</fullName>
        <shortName evidence="1">TDO</shortName>
        <ecNumber evidence="1">1.13.11.11</ecNumber>
    </recommendedName>
    <alternativeName>
        <fullName evidence="1">Tryptamin 2,3-dioxygenase</fullName>
    </alternativeName>
    <alternativeName>
        <fullName evidence="1">Tryptophan oxygenase</fullName>
        <shortName evidence="1">TO</shortName>
        <shortName evidence="1">TRPO</shortName>
    </alternativeName>
    <alternativeName>
        <fullName evidence="1">Tryptophan pyrrolase</fullName>
    </alternativeName>
    <alternativeName>
        <fullName evidence="1">Tryptophanase</fullName>
    </alternativeName>
</protein>
<dbReference type="EC" id="1.13.11.11" evidence="1"/>
<dbReference type="AlphaFoldDB" id="A0A1T4RTS1"/>
<dbReference type="UniPathway" id="UPA00333">
    <property type="reaction ID" value="UER00453"/>
</dbReference>
<comment type="function">
    <text evidence="1">Heme-dependent dioxygenase that catalyzes the oxidative cleavage of the L-tryptophan (L-Trp) pyrrole ring and converts L-tryptophan to N-formyl-L-kynurenine. Catalyzes the oxidative cleavage of the indole moiety.</text>
</comment>
<reference evidence="2 3" key="1">
    <citation type="submission" date="2017-02" db="EMBL/GenBank/DDBJ databases">
        <authorList>
            <person name="Peterson S.W."/>
        </authorList>
    </citation>
    <scope>NUCLEOTIDE SEQUENCE [LARGE SCALE GENOMIC DNA]</scope>
    <source>
        <strain evidence="2 3">DSM 22335</strain>
    </source>
</reference>
<comment type="pathway">
    <text evidence="1">Amino-acid degradation; L-tryptophan degradation via kynurenine pathway; L-kynurenine from L-tryptophan: step 1/2.</text>
</comment>
<dbReference type="GO" id="GO:0019442">
    <property type="term" value="P:L-tryptophan catabolic process to acetyl-CoA"/>
    <property type="evidence" value="ECO:0007669"/>
    <property type="project" value="TreeGrafter"/>
</dbReference>
<organism evidence="2 3">
    <name type="scientific">Sediminibacterium ginsengisoli</name>
    <dbReference type="NCBI Taxonomy" id="413434"/>
    <lineage>
        <taxon>Bacteria</taxon>
        <taxon>Pseudomonadati</taxon>
        <taxon>Bacteroidota</taxon>
        <taxon>Chitinophagia</taxon>
        <taxon>Chitinophagales</taxon>
        <taxon>Chitinophagaceae</taxon>
        <taxon>Sediminibacterium</taxon>
    </lineage>
</organism>
<feature type="binding site" evidence="1">
    <location>
        <position position="306"/>
    </location>
    <ligand>
        <name>substrate</name>
    </ligand>
</feature>
<keyword evidence="1" id="KW-0560">Oxidoreductase</keyword>
<comment type="cofactor">
    <cofactor evidence="1">
        <name>heme</name>
        <dbReference type="ChEBI" id="CHEBI:30413"/>
    </cofactor>
    <text evidence="1">Binds 1 heme group per subunit.</text>
</comment>
<accession>A0A1T4RTS1</accession>
<dbReference type="Proteomes" id="UP000190888">
    <property type="component" value="Unassembled WGS sequence"/>
</dbReference>
<dbReference type="GO" id="GO:0020037">
    <property type="term" value="F:heme binding"/>
    <property type="evidence" value="ECO:0007669"/>
    <property type="project" value="UniProtKB-UniRule"/>
</dbReference>
<comment type="subunit">
    <text evidence="1">Homotetramer.</text>
</comment>
<feature type="binding site" evidence="1">
    <location>
        <begin position="34"/>
        <end position="38"/>
    </location>
    <ligand>
        <name>substrate</name>
    </ligand>
</feature>
<dbReference type="InterPro" id="IPR037217">
    <property type="entry name" value="Trp/Indoleamine_2_3_dOase-like"/>
</dbReference>
<dbReference type="HAMAP" id="MF_01972">
    <property type="entry name" value="T23O"/>
    <property type="match status" value="1"/>
</dbReference>
<keyword evidence="1" id="KW-0479">Metal-binding</keyword>
<dbReference type="PANTHER" id="PTHR10138">
    <property type="entry name" value="TRYPTOPHAN 2,3-DIOXYGENASE"/>
    <property type="match status" value="1"/>
</dbReference>
<evidence type="ECO:0000313" key="3">
    <source>
        <dbReference type="Proteomes" id="UP000190888"/>
    </source>
</evidence>
<sequence>MYYGSYLHLDKILDSQYPVSFEAGNEPAHDEMLFIVIHQAYELWFKQILFELDHSMKVFSQERVNDNNGDLNLVLHRLRRVIRILELLNQQVHILDTMTPLDFLEFRNLLTPSSGFQSKQFRLIEARLGLQLENRHHKDYYKRTNEGGFTQPDYKNISDVEEQPTLQQLVNRWLERMPFFREELWSDYTPAKSTAGEHHPFWNDYRAIYEASLTEREKQKIADFDYVFFEKIPAGYTPEQLEGLRALFSPAALRSALFIMLYRDFPVFQASYQVLDALIEIDHLLSSWRHKHLIMVRRMIGLRVGTGNTSGAGYLEGALNKHYVYRDLSGLSTYLIERRHLPALPQGLTRNLGFME</sequence>
<dbReference type="Gene3D" id="1.10.287.3810">
    <property type="match status" value="1"/>
</dbReference>
<dbReference type="PANTHER" id="PTHR10138:SF0">
    <property type="entry name" value="TRYPTOPHAN 2,3-DIOXYGENASE"/>
    <property type="match status" value="1"/>
</dbReference>
<evidence type="ECO:0000256" key="1">
    <source>
        <dbReference type="HAMAP-Rule" id="MF_01972"/>
    </source>
</evidence>
<comment type="catalytic activity">
    <reaction evidence="1">
        <text>L-tryptophan + O2 = N-formyl-L-kynurenine</text>
        <dbReference type="Rhea" id="RHEA:24536"/>
        <dbReference type="ChEBI" id="CHEBI:15379"/>
        <dbReference type="ChEBI" id="CHEBI:57912"/>
        <dbReference type="ChEBI" id="CHEBI:58629"/>
        <dbReference type="EC" id="1.13.11.11"/>
    </reaction>
</comment>
<proteinExistence type="inferred from homology"/>
<feature type="binding site" description="axial binding residue" evidence="1">
    <location>
        <position position="292"/>
    </location>
    <ligand>
        <name>heme</name>
        <dbReference type="ChEBI" id="CHEBI:30413"/>
    </ligand>
    <ligandPart>
        <name>Fe</name>
        <dbReference type="ChEBI" id="CHEBI:18248"/>
    </ligandPart>
</feature>
<dbReference type="EMBL" id="FUWH01000014">
    <property type="protein sequence ID" value="SKA19353.1"/>
    <property type="molecule type" value="Genomic_DNA"/>
</dbReference>
<dbReference type="SUPFAM" id="SSF140959">
    <property type="entry name" value="Indolic compounds 2,3-dioxygenase-like"/>
    <property type="match status" value="1"/>
</dbReference>
<keyword evidence="1" id="KW-0349">Heme</keyword>
<feature type="binding site" evidence="1">
    <location>
        <position position="107"/>
    </location>
    <ligand>
        <name>substrate</name>
    </ligand>
</feature>
<keyword evidence="1" id="KW-0408">Iron</keyword>
<keyword evidence="1" id="KW-0823">Tryptophan catabolism</keyword>
<dbReference type="Pfam" id="PF03301">
    <property type="entry name" value="Trp_dioxygenase"/>
    <property type="match status" value="1"/>
</dbReference>
<comment type="caution">
    <text evidence="1">Lacks conserved residue(s) required for the propagation of feature annotation.</text>
</comment>
<dbReference type="GO" id="GO:0004833">
    <property type="term" value="F:L-tryptophan 2,3-dioxygenase activity"/>
    <property type="evidence" value="ECO:0007669"/>
    <property type="project" value="UniProtKB-UniRule"/>
</dbReference>